<evidence type="ECO:0000256" key="1">
    <source>
        <dbReference type="SAM" id="MobiDB-lite"/>
    </source>
</evidence>
<reference evidence="2 3" key="1">
    <citation type="submission" date="2019-01" db="EMBL/GenBank/DDBJ databases">
        <title>Draft genome sequences of three monokaryotic isolates of the white-rot basidiomycete fungus Dichomitus squalens.</title>
        <authorList>
            <consortium name="DOE Joint Genome Institute"/>
            <person name="Lopez S.C."/>
            <person name="Andreopoulos B."/>
            <person name="Pangilinan J."/>
            <person name="Lipzen A."/>
            <person name="Riley R."/>
            <person name="Ahrendt S."/>
            <person name="Ng V."/>
            <person name="Barry K."/>
            <person name="Daum C."/>
            <person name="Grigoriev I.V."/>
            <person name="Hilden K.S."/>
            <person name="Makela M.R."/>
            <person name="de Vries R.P."/>
        </authorList>
    </citation>
    <scope>NUCLEOTIDE SEQUENCE [LARGE SCALE GENOMIC DNA]</scope>
    <source>
        <strain evidence="2 3">CBS 464.89</strain>
    </source>
</reference>
<feature type="compositionally biased region" description="Polar residues" evidence="1">
    <location>
        <begin position="127"/>
        <end position="136"/>
    </location>
</feature>
<evidence type="ECO:0000313" key="3">
    <source>
        <dbReference type="Proteomes" id="UP000292082"/>
    </source>
</evidence>
<evidence type="ECO:0000313" key="2">
    <source>
        <dbReference type="EMBL" id="TBU57033.1"/>
    </source>
</evidence>
<dbReference type="Proteomes" id="UP000292082">
    <property type="component" value="Unassembled WGS sequence"/>
</dbReference>
<dbReference type="EMBL" id="ML145142">
    <property type="protein sequence ID" value="TBU57033.1"/>
    <property type="molecule type" value="Genomic_DNA"/>
</dbReference>
<dbReference type="AlphaFoldDB" id="A0A4Q9NLC6"/>
<feature type="region of interest" description="Disordered" evidence="1">
    <location>
        <begin position="108"/>
        <end position="244"/>
    </location>
</feature>
<sequence length="244" mass="26995">MSAILRLLRRRENDAWIAMHCPECCGCPHPIIVHIQELPLAPPKRVDWLPRSLPCPVSPDPIRYLATSIPQVSLAAGTLVCLHVLCYAPPSHATRNACNPTLNIPPPRSSHYLRLPPSHISRPPGQHPTSRTTSDLPDNIRPPGQHPTARNPTAWTASQHAPARQQQPRRKPNTSTSHLVRTFPLYSLTTPPSTVHAHSPTPNDPRLPCLPCHSQRSARPLVSRHQHSPSMPATPGPKYRGRSL</sequence>
<protein>
    <submittedName>
        <fullName evidence="2">Uncharacterized protein</fullName>
    </submittedName>
</protein>
<accession>A0A4Q9NLC6</accession>
<proteinExistence type="predicted"/>
<keyword evidence="3" id="KW-1185">Reference proteome</keyword>
<gene>
    <name evidence="2" type="ORF">BD310DRAFT_572151</name>
</gene>
<name>A0A4Q9NLC6_9APHY</name>
<organism evidence="2 3">
    <name type="scientific">Dichomitus squalens</name>
    <dbReference type="NCBI Taxonomy" id="114155"/>
    <lineage>
        <taxon>Eukaryota</taxon>
        <taxon>Fungi</taxon>
        <taxon>Dikarya</taxon>
        <taxon>Basidiomycota</taxon>
        <taxon>Agaricomycotina</taxon>
        <taxon>Agaricomycetes</taxon>
        <taxon>Polyporales</taxon>
        <taxon>Polyporaceae</taxon>
        <taxon>Dichomitus</taxon>
    </lineage>
</organism>
<feature type="compositionally biased region" description="Low complexity" evidence="1">
    <location>
        <begin position="157"/>
        <end position="166"/>
    </location>
</feature>